<accession>A0A3B0M011</accession>
<dbReference type="Gene3D" id="1.10.510.10">
    <property type="entry name" value="Transferase(Phosphotransferase) domain 1"/>
    <property type="match status" value="1"/>
</dbReference>
<protein>
    <recommendedName>
        <fullName evidence="2">Kinase OspG kinase domain-containing protein</fullName>
    </recommendedName>
</protein>
<feature type="domain" description="Kinase OspG kinase" evidence="2">
    <location>
        <begin position="119"/>
        <end position="235"/>
    </location>
</feature>
<reference evidence="3" key="1">
    <citation type="submission" date="2018-04" db="EMBL/GenBank/DDBJ databases">
        <authorList>
            <person name="Go L.Y."/>
            <person name="Mitchell J.A."/>
        </authorList>
    </citation>
    <scope>NUCLEOTIDE SEQUENCE</scope>
    <source>
        <strain evidence="3">ARTV</strain>
    </source>
</reference>
<gene>
    <name evidence="3" type="ORF">ARTV_1176</name>
</gene>
<evidence type="ECO:0000259" key="2">
    <source>
        <dbReference type="Pfam" id="PF22303"/>
    </source>
</evidence>
<evidence type="ECO:0000256" key="1">
    <source>
        <dbReference type="SAM" id="MobiDB-lite"/>
    </source>
</evidence>
<dbReference type="Gene3D" id="3.30.200.20">
    <property type="entry name" value="Phosphorylase Kinase, domain 1"/>
    <property type="match status" value="1"/>
</dbReference>
<proteinExistence type="predicted"/>
<dbReference type="Pfam" id="PF22303">
    <property type="entry name" value="OspG_kinase"/>
    <property type="match status" value="1"/>
</dbReference>
<sequence>MLTPPASSTTTNTNYYTNLPTTSASRNLTAEDLLIESFGGIDNVENRRWAQELLARYDFPPNSFHSPLEFARHYIEWEQIPLWAERYEILPYEIPPIETRVLDKAGNYHTLCYFANHTINAGCDGEVYQDHDENYVIKKYYEKYDCQRDSDIVSISDSDIKSIEKSIAFFCHYYGENTAKIYHDDEQNLFVRMKKIAGKPLSQVASFPVEAIEKFNHMLTELTEKNIFHSDLQKTTFCGIVKQENSTPLILVMIL</sequence>
<dbReference type="EMBL" id="UFQR01000004">
    <property type="protein sequence ID" value="SSW95320.1"/>
    <property type="molecule type" value="Genomic_DNA"/>
</dbReference>
<evidence type="ECO:0000313" key="3">
    <source>
        <dbReference type="EMBL" id="SSW95320.1"/>
    </source>
</evidence>
<name>A0A3B0M011_9GAMM</name>
<dbReference type="InterPro" id="IPR054466">
    <property type="entry name" value="OspG_kinase"/>
</dbReference>
<dbReference type="AlphaFoldDB" id="A0A3B0M011"/>
<organism evidence="3">
    <name type="scientific">Arsenophonus endosymbiont of Trialeurodes vaporariorum</name>
    <dbReference type="NCBI Taxonomy" id="235567"/>
    <lineage>
        <taxon>Bacteria</taxon>
        <taxon>Pseudomonadati</taxon>
        <taxon>Pseudomonadota</taxon>
        <taxon>Gammaproteobacteria</taxon>
        <taxon>Enterobacterales</taxon>
        <taxon>Morganellaceae</taxon>
        <taxon>Arsenophonus</taxon>
    </lineage>
</organism>
<feature type="region of interest" description="Disordered" evidence="1">
    <location>
        <begin position="1"/>
        <end position="21"/>
    </location>
</feature>